<dbReference type="PANTHER" id="PTHR37610">
    <property type="entry name" value="CCHC-TYPE DOMAIN-CONTAINING PROTEIN"/>
    <property type="match status" value="1"/>
</dbReference>
<organism evidence="3 4">
    <name type="scientific">Chenopodium quinoa</name>
    <name type="common">Quinoa</name>
    <dbReference type="NCBI Taxonomy" id="63459"/>
    <lineage>
        <taxon>Eukaryota</taxon>
        <taxon>Viridiplantae</taxon>
        <taxon>Streptophyta</taxon>
        <taxon>Embryophyta</taxon>
        <taxon>Tracheophyta</taxon>
        <taxon>Spermatophyta</taxon>
        <taxon>Magnoliopsida</taxon>
        <taxon>eudicotyledons</taxon>
        <taxon>Gunneridae</taxon>
        <taxon>Pentapetalae</taxon>
        <taxon>Caryophyllales</taxon>
        <taxon>Chenopodiaceae</taxon>
        <taxon>Chenopodioideae</taxon>
        <taxon>Atripliceae</taxon>
        <taxon>Chenopodium</taxon>
    </lineage>
</organism>
<sequence length="665" mass="74971">MAAGSFIDPTTVLGSVFYIHPSVNSNTKLVNDLFDGSGYNNWKRTMMLGISSRNKLGFIDGSVPQPLSTDRTANAWQRCNDLVVGWLLFSLDKKIAKSVWFYKTAYEIWKDLEERFGQTSATQLYSLQQELIDIKQGRDEPVTEFFTRIKTVWDAIDCENPLPVCSCGNCSCGVSQKIIKSQQDQRLMMFLMKLDDKFGMVRTNILMMQPLPTISLAHRLCMQEERHKEVSQVAASMNSEVMAFAVDRKRFFDRQGDKGYKQYSGSNNGQPIRNQVYNGKGQTGKRVSNWYCDHCKMAGHGIERCFKLNGFPPGWTGNAVKARTANLAKTDGEENADVGVELQVQMSNDQYNQYLAFIGKQEGSATDLDDSQTAGYALFADNTITIPDGKRVKILHIGTVRLNDDILLQDVLHVPGFQFNLISVHKLCKDMNCGVNFTANTCTIQGPHLTQPLVLGDLRDGLYCIQAQQSCDGVGKLEEFFDKHAAHVSSSAACLKNKDKEESKLWHLRFGHMPFSRLQFVKENLKDNCLNDFVCQKVVMKLNIHDDKDKQKAMKAVSSLTGINSVEVDLKESKMTVIGDADAVDVVSKLKKPWNAQIVTVGPPKEEKKDDKKGDKKDDDKAKKEKEEKEKQIAELLRLHRLHNPPVYYCYQTIEDNNPNTCVIC</sequence>
<dbReference type="PROSITE" id="PS50846">
    <property type="entry name" value="HMA_2"/>
    <property type="match status" value="1"/>
</dbReference>
<proteinExistence type="predicted"/>
<evidence type="ECO:0000313" key="4">
    <source>
        <dbReference type="Proteomes" id="UP000596660"/>
    </source>
</evidence>
<evidence type="ECO:0000256" key="1">
    <source>
        <dbReference type="SAM" id="MobiDB-lite"/>
    </source>
</evidence>
<dbReference type="InterPro" id="IPR029472">
    <property type="entry name" value="Copia-like_N"/>
</dbReference>
<dbReference type="SUPFAM" id="SSF55008">
    <property type="entry name" value="HMA, heavy metal-associated domain"/>
    <property type="match status" value="1"/>
</dbReference>
<feature type="domain" description="HMA" evidence="2">
    <location>
        <begin position="535"/>
        <end position="602"/>
    </location>
</feature>
<protein>
    <recommendedName>
        <fullName evidence="2">HMA domain-containing protein</fullName>
    </recommendedName>
</protein>
<reference evidence="3" key="1">
    <citation type="journal article" date="2017" name="Nature">
        <title>The genome of Chenopodium quinoa.</title>
        <authorList>
            <person name="Jarvis D.E."/>
            <person name="Ho Y.S."/>
            <person name="Lightfoot D.J."/>
            <person name="Schmoeckel S.M."/>
            <person name="Li B."/>
            <person name="Borm T.J.A."/>
            <person name="Ohyanagi H."/>
            <person name="Mineta K."/>
            <person name="Michell C.T."/>
            <person name="Saber N."/>
            <person name="Kharbatia N.M."/>
            <person name="Rupper R.R."/>
            <person name="Sharp A.R."/>
            <person name="Dally N."/>
            <person name="Boughton B.A."/>
            <person name="Woo Y.H."/>
            <person name="Gao G."/>
            <person name="Schijlen E.G.W.M."/>
            <person name="Guo X."/>
            <person name="Momin A.A."/>
            <person name="Negrao S."/>
            <person name="Al-Babili S."/>
            <person name="Gehring C."/>
            <person name="Roessner U."/>
            <person name="Jung C."/>
            <person name="Murphy K."/>
            <person name="Arold S.T."/>
            <person name="Gojobori T."/>
            <person name="van der Linden C.G."/>
            <person name="van Loo E.N."/>
            <person name="Jellen E.N."/>
            <person name="Maughan P.J."/>
            <person name="Tester M."/>
        </authorList>
    </citation>
    <scope>NUCLEOTIDE SEQUENCE [LARGE SCALE GENOMIC DNA]</scope>
    <source>
        <strain evidence="3">cv. PI 614886</strain>
    </source>
</reference>
<dbReference type="InterPro" id="IPR006121">
    <property type="entry name" value="HMA_dom"/>
</dbReference>
<dbReference type="Proteomes" id="UP000596660">
    <property type="component" value="Unplaced"/>
</dbReference>
<dbReference type="InterPro" id="IPR036163">
    <property type="entry name" value="HMA_dom_sf"/>
</dbReference>
<accession>A0A803LW98</accession>
<keyword evidence="4" id="KW-1185">Reference proteome</keyword>
<dbReference type="Pfam" id="PF00403">
    <property type="entry name" value="HMA"/>
    <property type="match status" value="1"/>
</dbReference>
<evidence type="ECO:0000259" key="2">
    <source>
        <dbReference type="PROSITE" id="PS50846"/>
    </source>
</evidence>
<dbReference type="InterPro" id="IPR054722">
    <property type="entry name" value="PolX-like_BBD"/>
</dbReference>
<dbReference type="AlphaFoldDB" id="A0A803LW98"/>
<feature type="region of interest" description="Disordered" evidence="1">
    <location>
        <begin position="598"/>
        <end position="629"/>
    </location>
</feature>
<name>A0A803LW98_CHEQI</name>
<dbReference type="Pfam" id="PF14244">
    <property type="entry name" value="Retrotran_gag_3"/>
    <property type="match status" value="1"/>
</dbReference>
<dbReference type="Pfam" id="PF22936">
    <property type="entry name" value="Pol_BBD"/>
    <property type="match status" value="1"/>
</dbReference>
<dbReference type="GO" id="GO:0046872">
    <property type="term" value="F:metal ion binding"/>
    <property type="evidence" value="ECO:0007669"/>
    <property type="project" value="InterPro"/>
</dbReference>
<dbReference type="PANTHER" id="PTHR37610:SF6">
    <property type="entry name" value="GAG-POLYPEPTIDE OF LTR COPIA-TYPE-RELATED"/>
    <property type="match status" value="1"/>
</dbReference>
<evidence type="ECO:0000313" key="3">
    <source>
        <dbReference type="EnsemblPlants" id="AUR62019749-RA:cds"/>
    </source>
</evidence>
<dbReference type="Gene3D" id="3.30.70.100">
    <property type="match status" value="1"/>
</dbReference>
<reference evidence="3" key="2">
    <citation type="submission" date="2021-03" db="UniProtKB">
        <authorList>
            <consortium name="EnsemblPlants"/>
        </authorList>
    </citation>
    <scope>IDENTIFICATION</scope>
</reference>
<dbReference type="EnsemblPlants" id="AUR62019749-RA">
    <property type="protein sequence ID" value="AUR62019749-RA:cds"/>
    <property type="gene ID" value="AUR62019749"/>
</dbReference>
<dbReference type="Gramene" id="AUR62019749-RA">
    <property type="protein sequence ID" value="AUR62019749-RA:cds"/>
    <property type="gene ID" value="AUR62019749"/>
</dbReference>
<feature type="compositionally biased region" description="Basic and acidic residues" evidence="1">
    <location>
        <begin position="604"/>
        <end position="629"/>
    </location>
</feature>
<dbReference type="OMA" id="CKMAGHG"/>